<evidence type="ECO:0000256" key="6">
    <source>
        <dbReference type="SAM" id="MobiDB-lite"/>
    </source>
</evidence>
<evidence type="ECO:0000256" key="3">
    <source>
        <dbReference type="ARBA" id="ARBA00022692"/>
    </source>
</evidence>
<sequence>MKQKIKGVVMEVQEYQIVLMCDDGTFRNVPRDKHDIPVIGEYVTYRVKKSPLLQWNRKQVLPLVALAAILLVAIMNSSFYQPQQQAYLLAVDINPSMEISLDEDLNVIDITGLNDDAKRVIKDLDVKGKPIDKVINDMVVRLKDEQYLSADTPAIITATWIGLQDHSISNDLRSVEKIFSHSLGENHVEAEMEVYVENEQYYKEAKEVNLSVNSYRLYQKMINDEVVVDINEVQNKSIKEIRQMAEKANKIRNDDHDNPSSSQDKEEVPYKEKEEKINSSSKSNSGESSSNRVPKTEHAKQPEKDKNGKENKQNAEQALSKKEKHNSDKERDNEKSAPEKSNPPSNDKNEEKKMEKPPSNEKTKKVQQKQQPNNQKPNDPETPKKAEEKAGDKGKPEEKSTEKVPEDHRQDKGNDSNRK</sequence>
<dbReference type="InterPro" id="IPR055431">
    <property type="entry name" value="RsgI_M"/>
</dbReference>
<organism evidence="9 10">
    <name type="scientific">Gracilibacillus salitolerans</name>
    <dbReference type="NCBI Taxonomy" id="2663022"/>
    <lineage>
        <taxon>Bacteria</taxon>
        <taxon>Bacillati</taxon>
        <taxon>Bacillota</taxon>
        <taxon>Bacilli</taxon>
        <taxon>Bacillales</taxon>
        <taxon>Bacillaceae</taxon>
        <taxon>Gracilibacillus</taxon>
    </lineage>
</organism>
<evidence type="ECO:0000256" key="4">
    <source>
        <dbReference type="ARBA" id="ARBA00022989"/>
    </source>
</evidence>
<feature type="compositionally biased region" description="Basic and acidic residues" evidence="6">
    <location>
        <begin position="378"/>
        <end position="419"/>
    </location>
</feature>
<proteinExistence type="predicted"/>
<feature type="compositionally biased region" description="Low complexity" evidence="6">
    <location>
        <begin position="368"/>
        <end position="377"/>
    </location>
</feature>
<feature type="compositionally biased region" description="Basic and acidic residues" evidence="6">
    <location>
        <begin position="294"/>
        <end position="338"/>
    </location>
</feature>
<dbReference type="GO" id="GO:0005886">
    <property type="term" value="C:plasma membrane"/>
    <property type="evidence" value="ECO:0007669"/>
    <property type="project" value="UniProtKB-SubCell"/>
</dbReference>
<dbReference type="AlphaFoldDB" id="A0A5Q2TIU1"/>
<reference evidence="9 10" key="1">
    <citation type="submission" date="2019-11" db="EMBL/GenBank/DDBJ databases">
        <title>Gracilibacillus salitolerans sp. nov., a moderate halophile isolated from a saline soil in northwest China.</title>
        <authorList>
            <person name="Gan L."/>
        </authorList>
    </citation>
    <scope>NUCLEOTIDE SEQUENCE [LARGE SCALE GENOMIC DNA]</scope>
    <source>
        <strain evidence="9 10">SCU50</strain>
    </source>
</reference>
<keyword evidence="10" id="KW-1185">Reference proteome</keyword>
<feature type="compositionally biased region" description="Low complexity" evidence="6">
    <location>
        <begin position="278"/>
        <end position="291"/>
    </location>
</feature>
<protein>
    <recommendedName>
        <fullName evidence="8">RsgI N-terminal anti-sigma domain-containing protein</fullName>
    </recommendedName>
</protein>
<evidence type="ECO:0000256" key="1">
    <source>
        <dbReference type="ARBA" id="ARBA00004162"/>
    </source>
</evidence>
<dbReference type="Pfam" id="PF12791">
    <property type="entry name" value="RsgI_N"/>
    <property type="match status" value="1"/>
</dbReference>
<dbReference type="Pfam" id="PF23750">
    <property type="entry name" value="RsgI_M"/>
    <property type="match status" value="1"/>
</dbReference>
<feature type="region of interest" description="Disordered" evidence="6">
    <location>
        <begin position="249"/>
        <end position="419"/>
    </location>
</feature>
<name>A0A5Q2TIU1_9BACI</name>
<dbReference type="Proteomes" id="UP000339690">
    <property type="component" value="Chromosome"/>
</dbReference>
<keyword evidence="4 7" id="KW-1133">Transmembrane helix</keyword>
<dbReference type="KEGG" id="grc:GI584_08560"/>
<dbReference type="InterPro" id="IPR024449">
    <property type="entry name" value="Anti-sigma_RsgI_N"/>
</dbReference>
<evidence type="ECO:0000313" key="10">
    <source>
        <dbReference type="Proteomes" id="UP000339690"/>
    </source>
</evidence>
<evidence type="ECO:0000256" key="5">
    <source>
        <dbReference type="ARBA" id="ARBA00023136"/>
    </source>
</evidence>
<dbReference type="EMBL" id="CP045915">
    <property type="protein sequence ID" value="QGH34067.1"/>
    <property type="molecule type" value="Genomic_DNA"/>
</dbReference>
<dbReference type="PROSITE" id="PS51849">
    <property type="entry name" value="RSGI_N"/>
    <property type="match status" value="1"/>
</dbReference>
<keyword evidence="3 7" id="KW-0812">Transmembrane</keyword>
<feature type="domain" description="RsgI N-terminal anti-sigma" evidence="8">
    <location>
        <begin position="5"/>
        <end position="54"/>
    </location>
</feature>
<gene>
    <name evidence="9" type="ORF">GI584_08560</name>
</gene>
<evidence type="ECO:0000256" key="7">
    <source>
        <dbReference type="SAM" id="Phobius"/>
    </source>
</evidence>
<feature type="compositionally biased region" description="Basic and acidic residues" evidence="6">
    <location>
        <begin position="347"/>
        <end position="364"/>
    </location>
</feature>
<accession>A0A5Q2TIU1</accession>
<keyword evidence="5 7" id="KW-0472">Membrane</keyword>
<feature type="compositionally biased region" description="Basic and acidic residues" evidence="6">
    <location>
        <begin position="249"/>
        <end position="277"/>
    </location>
</feature>
<dbReference type="RefSeq" id="WP_153790967.1">
    <property type="nucleotide sequence ID" value="NZ_CP045915.1"/>
</dbReference>
<keyword evidence="2" id="KW-1003">Cell membrane</keyword>
<comment type="subcellular location">
    <subcellularLocation>
        <location evidence="1">Cell membrane</location>
        <topology evidence="1">Single-pass membrane protein</topology>
    </subcellularLocation>
</comment>
<feature type="transmembrane region" description="Helical" evidence="7">
    <location>
        <begin position="60"/>
        <end position="80"/>
    </location>
</feature>
<evidence type="ECO:0000259" key="8">
    <source>
        <dbReference type="PROSITE" id="PS51849"/>
    </source>
</evidence>
<evidence type="ECO:0000256" key="2">
    <source>
        <dbReference type="ARBA" id="ARBA00022475"/>
    </source>
</evidence>
<evidence type="ECO:0000313" key="9">
    <source>
        <dbReference type="EMBL" id="QGH34067.1"/>
    </source>
</evidence>